<feature type="region of interest" description="Disordered" evidence="1">
    <location>
        <begin position="27"/>
        <end position="53"/>
    </location>
</feature>
<proteinExistence type="predicted"/>
<name>A0A2N5W3B9_9BASI</name>
<evidence type="ECO:0000313" key="5">
    <source>
        <dbReference type="Proteomes" id="UP000235388"/>
    </source>
</evidence>
<organism evidence="4 5">
    <name type="scientific">Puccinia coronata f. sp. avenae</name>
    <dbReference type="NCBI Taxonomy" id="200324"/>
    <lineage>
        <taxon>Eukaryota</taxon>
        <taxon>Fungi</taxon>
        <taxon>Dikarya</taxon>
        <taxon>Basidiomycota</taxon>
        <taxon>Pucciniomycotina</taxon>
        <taxon>Pucciniomycetes</taxon>
        <taxon>Pucciniales</taxon>
        <taxon>Pucciniaceae</taxon>
        <taxon>Puccinia</taxon>
    </lineage>
</organism>
<reference evidence="5 6" key="1">
    <citation type="submission" date="2017-11" db="EMBL/GenBank/DDBJ databases">
        <title>De novo assembly and phasing of dikaryotic genomes from two isolates of Puccinia coronata f. sp. avenae, the causal agent of oat crown rust.</title>
        <authorList>
            <person name="Miller M.E."/>
            <person name="Zhang Y."/>
            <person name="Omidvar V."/>
            <person name="Sperschneider J."/>
            <person name="Schwessinger B."/>
            <person name="Raley C."/>
            <person name="Palmer J.M."/>
            <person name="Garnica D."/>
            <person name="Upadhyaya N."/>
            <person name="Rathjen J."/>
            <person name="Taylor J.M."/>
            <person name="Park R.F."/>
            <person name="Dodds P.N."/>
            <person name="Hirsch C.D."/>
            <person name="Kianian S.F."/>
            <person name="Figueroa M."/>
        </authorList>
    </citation>
    <scope>NUCLEOTIDE SEQUENCE [LARGE SCALE GENOMIC DNA]</scope>
    <source>
        <strain evidence="4">12NC29</strain>
        <strain evidence="2">12SD80</strain>
    </source>
</reference>
<evidence type="ECO:0000256" key="1">
    <source>
        <dbReference type="SAM" id="MobiDB-lite"/>
    </source>
</evidence>
<evidence type="ECO:0000313" key="6">
    <source>
        <dbReference type="Proteomes" id="UP000235392"/>
    </source>
</evidence>
<evidence type="ECO:0000313" key="2">
    <source>
        <dbReference type="EMBL" id="PLW16108.1"/>
    </source>
</evidence>
<gene>
    <name evidence="4" type="ORF">PCANC_05094</name>
    <name evidence="3" type="ORF">PCASD_15541</name>
    <name evidence="2" type="ORF">PCASD_19401</name>
</gene>
<comment type="caution">
    <text evidence="4">The sequence shown here is derived from an EMBL/GenBank/DDBJ whole genome shotgun (WGS) entry which is preliminary data.</text>
</comment>
<dbReference type="EMBL" id="PGCI01000780">
    <property type="protein sequence ID" value="PLW16108.1"/>
    <property type="molecule type" value="Genomic_DNA"/>
</dbReference>
<dbReference type="AlphaFoldDB" id="A0A2N5W3B9"/>
<evidence type="ECO:0000313" key="4">
    <source>
        <dbReference type="EMBL" id="PLW56702.1"/>
    </source>
</evidence>
<dbReference type="Proteomes" id="UP000235392">
    <property type="component" value="Unassembled WGS sequence"/>
</dbReference>
<sequence>MGATLYIPTQPVQPDVKAEGVDWLPTQARKMPVGASNSGRAGLGGRGQGSPCKRIATMLVPSFQSQKQQS</sequence>
<dbReference type="EMBL" id="PGCI01000223">
    <property type="protein sequence ID" value="PLW33308.1"/>
    <property type="molecule type" value="Genomic_DNA"/>
</dbReference>
<keyword evidence="5" id="KW-1185">Reference proteome</keyword>
<protein>
    <submittedName>
        <fullName evidence="4">Uncharacterized protein</fullName>
    </submittedName>
</protein>
<dbReference type="EMBL" id="PGCJ01000018">
    <property type="protein sequence ID" value="PLW56702.1"/>
    <property type="molecule type" value="Genomic_DNA"/>
</dbReference>
<accession>A0A2N5W3B9</accession>
<dbReference type="Proteomes" id="UP000235388">
    <property type="component" value="Unassembled WGS sequence"/>
</dbReference>
<evidence type="ECO:0000313" key="3">
    <source>
        <dbReference type="EMBL" id="PLW33308.1"/>
    </source>
</evidence>